<dbReference type="AlphaFoldDB" id="A0A5B7ETF1"/>
<feature type="region of interest" description="Disordered" evidence="3">
    <location>
        <begin position="1"/>
        <end position="152"/>
    </location>
</feature>
<gene>
    <name evidence="5" type="primary">Cfdp1</name>
    <name evidence="5" type="ORF">E2C01_029620</name>
</gene>
<name>A0A5B7ETF1_PORTR</name>
<organism evidence="5 6">
    <name type="scientific">Portunus trituberculatus</name>
    <name type="common">Swimming crab</name>
    <name type="synonym">Neptunus trituberculatus</name>
    <dbReference type="NCBI Taxonomy" id="210409"/>
    <lineage>
        <taxon>Eukaryota</taxon>
        <taxon>Metazoa</taxon>
        <taxon>Ecdysozoa</taxon>
        <taxon>Arthropoda</taxon>
        <taxon>Crustacea</taxon>
        <taxon>Multicrustacea</taxon>
        <taxon>Malacostraca</taxon>
        <taxon>Eumalacostraca</taxon>
        <taxon>Eucarida</taxon>
        <taxon>Decapoda</taxon>
        <taxon>Pleocyemata</taxon>
        <taxon>Brachyura</taxon>
        <taxon>Eubrachyura</taxon>
        <taxon>Portunoidea</taxon>
        <taxon>Portunidae</taxon>
        <taxon>Portuninae</taxon>
        <taxon>Portunus</taxon>
    </lineage>
</organism>
<feature type="compositionally biased region" description="Basic and acidic residues" evidence="3">
    <location>
        <begin position="141"/>
        <end position="152"/>
    </location>
</feature>
<comment type="caution">
    <text evidence="5">The sequence shown here is derived from an EMBL/GenBank/DDBJ whole genome shotgun (WGS) entry which is preliminary data.</text>
</comment>
<evidence type="ECO:0000313" key="5">
    <source>
        <dbReference type="EMBL" id="MPC36173.1"/>
    </source>
</evidence>
<reference evidence="5 6" key="1">
    <citation type="submission" date="2019-05" db="EMBL/GenBank/DDBJ databases">
        <title>Another draft genome of Portunus trituberculatus and its Hox gene families provides insights of decapod evolution.</title>
        <authorList>
            <person name="Jeong J.-H."/>
            <person name="Song I."/>
            <person name="Kim S."/>
            <person name="Choi T."/>
            <person name="Kim D."/>
            <person name="Ryu S."/>
            <person name="Kim W."/>
        </authorList>
    </citation>
    <scope>NUCLEOTIDE SEQUENCE [LARGE SCALE GENOMIC DNA]</scope>
    <source>
        <tissue evidence="5">Muscle</tissue>
    </source>
</reference>
<dbReference type="PANTHER" id="PTHR48407:SF1">
    <property type="entry name" value="CRANIOFACIAL DEVELOPMENT PROTEIN 1"/>
    <property type="match status" value="1"/>
</dbReference>
<feature type="compositionally biased region" description="Acidic residues" evidence="3">
    <location>
        <begin position="1"/>
        <end position="44"/>
    </location>
</feature>
<feature type="compositionally biased region" description="Low complexity" evidence="3">
    <location>
        <begin position="125"/>
        <end position="140"/>
    </location>
</feature>
<proteinExistence type="predicted"/>
<evidence type="ECO:0000256" key="3">
    <source>
        <dbReference type="SAM" id="MobiDB-lite"/>
    </source>
</evidence>
<evidence type="ECO:0000313" key="6">
    <source>
        <dbReference type="Proteomes" id="UP000324222"/>
    </source>
</evidence>
<feature type="compositionally biased region" description="Basic residues" evidence="3">
    <location>
        <begin position="49"/>
        <end position="65"/>
    </location>
</feature>
<dbReference type="OrthoDB" id="445677at2759"/>
<dbReference type="GO" id="GO:0000812">
    <property type="term" value="C:Swr1 complex"/>
    <property type="evidence" value="ECO:0007669"/>
    <property type="project" value="TreeGrafter"/>
</dbReference>
<dbReference type="InterPro" id="IPR011421">
    <property type="entry name" value="BCNT-C"/>
</dbReference>
<sequence>MLQDDDYDSDTSDEDFVPEGVVESDDEAVSDGDEEEEEAGEGDEGTTQKGKKKKQRKKGKQKKKSSNGVEKEEEDEQKEIGTEESKKKDDSIWADFLADVEDKPSPPPKPKTSSWGALLGNKKPTTTTTTNSIPAKAPAPVKKEKQDSSKPEKVKITQVFEFAGEEVRVEKEVDAESVEAQAAKCSVALTSQSSGTTKAQPGVGGIKRGAGLSGLVSILDSKKQKLTTLEKTKLDWNSFKSEEGIDEELEKHKKSKDGYLDKQAFLERADLRQFEIERAMRMSKRSNR</sequence>
<feature type="domain" description="BCNT-C" evidence="4">
    <location>
        <begin position="206"/>
        <end position="287"/>
    </location>
</feature>
<dbReference type="Proteomes" id="UP000324222">
    <property type="component" value="Unassembled WGS sequence"/>
</dbReference>
<keyword evidence="6" id="KW-1185">Reference proteome</keyword>
<dbReference type="EMBL" id="VSRR010003441">
    <property type="protein sequence ID" value="MPC36173.1"/>
    <property type="molecule type" value="Genomic_DNA"/>
</dbReference>
<dbReference type="InterPro" id="IPR027124">
    <property type="entry name" value="Swc5/CFDP1/2"/>
</dbReference>
<evidence type="ECO:0000256" key="2">
    <source>
        <dbReference type="ARBA" id="ARBA00030244"/>
    </source>
</evidence>
<accession>A0A5B7ETF1</accession>
<evidence type="ECO:0000256" key="1">
    <source>
        <dbReference type="ARBA" id="ARBA00019033"/>
    </source>
</evidence>
<evidence type="ECO:0000259" key="4">
    <source>
        <dbReference type="PROSITE" id="PS51279"/>
    </source>
</evidence>
<protein>
    <recommendedName>
        <fullName evidence="1">Craniofacial development protein 1</fullName>
    </recommendedName>
    <alternativeName>
        <fullName evidence="2">Bucentaur</fullName>
    </alternativeName>
</protein>
<dbReference type="Pfam" id="PF07572">
    <property type="entry name" value="BCNT"/>
    <property type="match status" value="1"/>
</dbReference>
<feature type="compositionally biased region" description="Basic and acidic residues" evidence="3">
    <location>
        <begin position="78"/>
        <end position="91"/>
    </location>
</feature>
<dbReference type="PROSITE" id="PS51279">
    <property type="entry name" value="BCNT_C"/>
    <property type="match status" value="1"/>
</dbReference>
<dbReference type="PANTHER" id="PTHR48407">
    <property type="entry name" value="CRANIOFACIAL DEVELOPMENT PROTEIN 1"/>
    <property type="match status" value="1"/>
</dbReference>